<dbReference type="Proteomes" id="UP000790787">
    <property type="component" value="Chromosome 12"/>
</dbReference>
<organism evidence="1 2">
    <name type="scientific">Nicotiana tabacum</name>
    <name type="common">Common tobacco</name>
    <dbReference type="NCBI Taxonomy" id="4097"/>
    <lineage>
        <taxon>Eukaryota</taxon>
        <taxon>Viridiplantae</taxon>
        <taxon>Streptophyta</taxon>
        <taxon>Embryophyta</taxon>
        <taxon>Tracheophyta</taxon>
        <taxon>Spermatophyta</taxon>
        <taxon>Magnoliopsida</taxon>
        <taxon>eudicotyledons</taxon>
        <taxon>Gunneridae</taxon>
        <taxon>Pentapetalae</taxon>
        <taxon>asterids</taxon>
        <taxon>lamiids</taxon>
        <taxon>Solanales</taxon>
        <taxon>Solanaceae</taxon>
        <taxon>Nicotianoideae</taxon>
        <taxon>Nicotianeae</taxon>
        <taxon>Nicotiana</taxon>
    </lineage>
</organism>
<name>A0AC58SEV5_TOBAC</name>
<reference evidence="1" key="1">
    <citation type="journal article" date="2014" name="Nat. Commun.">
        <title>The tobacco genome sequence and its comparison with those of tomato and potato.</title>
        <authorList>
            <person name="Sierro N."/>
            <person name="Battey J.N."/>
            <person name="Ouadi S."/>
            <person name="Bakaher N."/>
            <person name="Bovet L."/>
            <person name="Willig A."/>
            <person name="Goepfert S."/>
            <person name="Peitsch M.C."/>
            <person name="Ivanov N.V."/>
        </authorList>
    </citation>
    <scope>NUCLEOTIDE SEQUENCE [LARGE SCALE GENOMIC DNA]</scope>
</reference>
<protein>
    <submittedName>
        <fullName evidence="2">Uncharacterized protein LOC142167248</fullName>
    </submittedName>
</protein>
<gene>
    <name evidence="2" type="primary">LOC142167248</name>
</gene>
<reference evidence="2" key="2">
    <citation type="submission" date="2025-08" db="UniProtKB">
        <authorList>
            <consortium name="RefSeq"/>
        </authorList>
    </citation>
    <scope>IDENTIFICATION</scope>
    <source>
        <tissue evidence="2">Leaf</tissue>
    </source>
</reference>
<accession>A0AC58SEV5</accession>
<evidence type="ECO:0000313" key="2">
    <source>
        <dbReference type="RefSeq" id="XP_075083508.1"/>
    </source>
</evidence>
<keyword evidence="1" id="KW-1185">Reference proteome</keyword>
<proteinExistence type="predicted"/>
<dbReference type="RefSeq" id="XP_075083508.1">
    <property type="nucleotide sequence ID" value="XM_075227407.1"/>
</dbReference>
<sequence>MDVLKNRVFRKFLELNEVSHSGKLTHCMLLSQLFYKDKSKMVFKVFGHDVAFTEDDFHTITRLKIETSDYSFVDARVNSLKEWYFSEVKKGLKVETLYKFMQKRSRLRDGTTDDVCVDVEVCDEDVVKLAQIYLLEVILLGKFKGRNISDRSMKIIDGEELCVSFPWGSLCFDEFIDNLSHLLTTESVKKKSIGRIPSYTALGFPFLFKLWIMKKFKVFKVNPLSLLQHSSKVNISDIVNRVSAKVENIIRADQVNFQKKMKKNIKATRKR</sequence>
<evidence type="ECO:0000313" key="1">
    <source>
        <dbReference type="Proteomes" id="UP000790787"/>
    </source>
</evidence>